<feature type="domain" description="Threonine synthase N-terminal" evidence="7">
    <location>
        <begin position="4"/>
        <end position="79"/>
    </location>
</feature>
<evidence type="ECO:0000256" key="3">
    <source>
        <dbReference type="ARBA" id="ARBA00022898"/>
    </source>
</evidence>
<evidence type="ECO:0000256" key="4">
    <source>
        <dbReference type="NCBIfam" id="TIGR00260"/>
    </source>
</evidence>
<dbReference type="EMBL" id="FWDM01000020">
    <property type="protein sequence ID" value="SLM13024.1"/>
    <property type="molecule type" value="Genomic_DNA"/>
</dbReference>
<protein>
    <recommendedName>
        <fullName evidence="4">Threonine synthase</fullName>
        <ecNumber evidence="4">4.2.3.1</ecNumber>
    </recommendedName>
</protein>
<dbReference type="PANTHER" id="PTHR43515">
    <property type="entry name" value="THREONINE SYNTHASE-LIKE 1"/>
    <property type="match status" value="1"/>
</dbReference>
<dbReference type="EC" id="4.2.3.1" evidence="4"/>
<keyword evidence="3 5" id="KW-0663">Pyridoxal phosphate</keyword>
<dbReference type="InterPro" id="IPR029144">
    <property type="entry name" value="Thr_synth_N"/>
</dbReference>
<evidence type="ECO:0000259" key="7">
    <source>
        <dbReference type="Pfam" id="PF14821"/>
    </source>
</evidence>
<evidence type="ECO:0000313" key="8">
    <source>
        <dbReference type="EMBL" id="SLM13024.1"/>
    </source>
</evidence>
<dbReference type="GO" id="GO:0004795">
    <property type="term" value="F:threonine synthase activity"/>
    <property type="evidence" value="ECO:0007669"/>
    <property type="project" value="UniProtKB-UniRule"/>
</dbReference>
<sequence length="525" mass="57343">MVIRYTSTRNGRVNASIAEAIVQGMPQDGGLFVPVQIPALPPEALNEPGLSYAELAWLVLAPWFDWSEYELRPLIERAYIAQNAPGGEALFDVPEIVPLRAAGSLGNHPLFLLELFHGKTCAFKDLALSLLGRLLQESLEKCDIDEPLLILTATSGDTGSAALAGLGGQPGIRIAVIYPAEGTSEIQQLQMTSVPVEGRLVVGLRGNFDDAQRAVKRIFQIAGNPDSPFHAIRLSSANSINIGRLLPQIVYYVKAWRELYFSRFLRQGEPFDVVVPSGNFGDILAARYAKAMGLPIGKLVCASNSNRILHDFFSTGVYDRRREFTKTLSPSMDILVSSNLERLLYHALEENPELVAMTMQKFERKGVFELSEKNRATIADFRASWADDAQTLETIRSMWESHGLLVDPHTAVACKVARDVYTKGTEVSGETTDSAPIVVAATASPFKFPAACLEALQGKKGPTSEKGKDLQLAFELSRLTGLPVPKPIAALVSAKINHSTIIDESDLERVLTEFAQQEAGIARIL</sequence>
<dbReference type="NCBIfam" id="TIGR00260">
    <property type="entry name" value="thrC"/>
    <property type="match status" value="1"/>
</dbReference>
<comment type="similarity">
    <text evidence="2">Belongs to the threonine synthase family.</text>
</comment>
<proteinExistence type="inferred from homology"/>
<feature type="domain" description="Tryptophan synthase beta chain-like PALP" evidence="6">
    <location>
        <begin position="98"/>
        <end position="421"/>
    </location>
</feature>
<name>A0A3P3XIQ7_9SPIR</name>
<feature type="modified residue" description="N6-(pyridoxal phosphate)lysine" evidence="5">
    <location>
        <position position="124"/>
    </location>
</feature>
<dbReference type="GO" id="GO:0005737">
    <property type="term" value="C:cytoplasm"/>
    <property type="evidence" value="ECO:0007669"/>
    <property type="project" value="TreeGrafter"/>
</dbReference>
<dbReference type="GO" id="GO:0009088">
    <property type="term" value="P:threonine biosynthetic process"/>
    <property type="evidence" value="ECO:0007669"/>
    <property type="project" value="UniProtKB-UniRule"/>
</dbReference>
<evidence type="ECO:0000256" key="1">
    <source>
        <dbReference type="ARBA" id="ARBA00001933"/>
    </source>
</evidence>
<dbReference type="InterPro" id="IPR004450">
    <property type="entry name" value="Thr_synthase-like"/>
</dbReference>
<dbReference type="Gene3D" id="3.90.1380.10">
    <property type="entry name" value="Threonine synthase, N-terminal domain"/>
    <property type="match status" value="1"/>
</dbReference>
<dbReference type="InterPro" id="IPR037158">
    <property type="entry name" value="Thr_synth_N_sf"/>
</dbReference>
<dbReference type="AlphaFoldDB" id="A0A3P3XIQ7"/>
<dbReference type="Pfam" id="PF14821">
    <property type="entry name" value="Thr_synth_N"/>
    <property type="match status" value="1"/>
</dbReference>
<comment type="cofactor">
    <cofactor evidence="1 5">
        <name>pyridoxal 5'-phosphate</name>
        <dbReference type="ChEBI" id="CHEBI:597326"/>
    </cofactor>
</comment>
<evidence type="ECO:0000256" key="2">
    <source>
        <dbReference type="ARBA" id="ARBA00005517"/>
    </source>
</evidence>
<dbReference type="SUPFAM" id="SSF53686">
    <property type="entry name" value="Tryptophan synthase beta subunit-like PLP-dependent enzymes"/>
    <property type="match status" value="1"/>
</dbReference>
<evidence type="ECO:0000259" key="6">
    <source>
        <dbReference type="Pfam" id="PF00291"/>
    </source>
</evidence>
<dbReference type="InterPro" id="IPR001926">
    <property type="entry name" value="TrpB-like_PALP"/>
</dbReference>
<accession>A0A3P3XIQ7</accession>
<dbReference type="Pfam" id="PF00291">
    <property type="entry name" value="PALP"/>
    <property type="match status" value="1"/>
</dbReference>
<organism evidence="8">
    <name type="scientific">uncultured spirochete</name>
    <dbReference type="NCBI Taxonomy" id="156406"/>
    <lineage>
        <taxon>Bacteria</taxon>
        <taxon>Pseudomonadati</taxon>
        <taxon>Spirochaetota</taxon>
        <taxon>Spirochaetia</taxon>
        <taxon>Spirochaetales</taxon>
        <taxon>environmental samples</taxon>
    </lineage>
</organism>
<reference evidence="8" key="1">
    <citation type="submission" date="2017-02" db="EMBL/GenBank/DDBJ databases">
        <authorList>
            <person name="Regsiter A."/>
            <person name="William W."/>
        </authorList>
    </citation>
    <scope>NUCLEOTIDE SEQUENCE</scope>
    <source>
        <strain evidence="8">Bib</strain>
    </source>
</reference>
<dbReference type="Gene3D" id="3.40.50.1100">
    <property type="match status" value="2"/>
</dbReference>
<dbReference type="InterPro" id="IPR036052">
    <property type="entry name" value="TrpB-like_PALP_sf"/>
</dbReference>
<evidence type="ECO:0000256" key="5">
    <source>
        <dbReference type="PIRSR" id="PIRSR604450-51"/>
    </source>
</evidence>
<keyword evidence="8" id="KW-0456">Lyase</keyword>
<dbReference type="PANTHER" id="PTHR43515:SF1">
    <property type="entry name" value="THREONINE SYNTHASE-LIKE 1"/>
    <property type="match status" value="1"/>
</dbReference>
<gene>
    <name evidence="8" type="primary">thrC</name>
    <name evidence="8" type="ORF">SPIROBIBN47_270055</name>
</gene>